<reference evidence="1" key="1">
    <citation type="journal article" date="2019" name="bioRxiv">
        <title>The Genome of the Zebra Mussel, Dreissena polymorpha: A Resource for Invasive Species Research.</title>
        <authorList>
            <person name="McCartney M.A."/>
            <person name="Auch B."/>
            <person name="Kono T."/>
            <person name="Mallez S."/>
            <person name="Zhang Y."/>
            <person name="Obille A."/>
            <person name="Becker A."/>
            <person name="Abrahante J.E."/>
            <person name="Garbe J."/>
            <person name="Badalamenti J.P."/>
            <person name="Herman A."/>
            <person name="Mangelson H."/>
            <person name="Liachko I."/>
            <person name="Sullivan S."/>
            <person name="Sone E.D."/>
            <person name="Koren S."/>
            <person name="Silverstein K.A.T."/>
            <person name="Beckman K.B."/>
            <person name="Gohl D.M."/>
        </authorList>
    </citation>
    <scope>NUCLEOTIDE SEQUENCE</scope>
    <source>
        <strain evidence="1">Duluth1</strain>
        <tissue evidence="1">Whole animal</tissue>
    </source>
</reference>
<dbReference type="EMBL" id="JAIWYP010000008">
    <property type="protein sequence ID" value="KAH3790504.1"/>
    <property type="molecule type" value="Genomic_DNA"/>
</dbReference>
<accession>A0A9D4IZL1</accession>
<reference evidence="1" key="2">
    <citation type="submission" date="2020-11" db="EMBL/GenBank/DDBJ databases">
        <authorList>
            <person name="McCartney M.A."/>
            <person name="Auch B."/>
            <person name="Kono T."/>
            <person name="Mallez S."/>
            <person name="Becker A."/>
            <person name="Gohl D.M."/>
            <person name="Silverstein K.A.T."/>
            <person name="Koren S."/>
            <person name="Bechman K.B."/>
            <person name="Herman A."/>
            <person name="Abrahante J.E."/>
            <person name="Garbe J."/>
        </authorList>
    </citation>
    <scope>NUCLEOTIDE SEQUENCE</scope>
    <source>
        <strain evidence="1">Duluth1</strain>
        <tissue evidence="1">Whole animal</tissue>
    </source>
</reference>
<sequence length="113" mass="12634">MDIKESFNPNELSQNVQISNLMVAFFLHENVHKMIRLSSQLLVLVRQDQAQLTATGLGETGSGSAHSYWSWWDRIRLSSQLLVLVRQDQAQLTATGLGETGSCSINSTCQLHF</sequence>
<evidence type="ECO:0000313" key="2">
    <source>
        <dbReference type="Proteomes" id="UP000828390"/>
    </source>
</evidence>
<proteinExistence type="predicted"/>
<organism evidence="1 2">
    <name type="scientific">Dreissena polymorpha</name>
    <name type="common">Zebra mussel</name>
    <name type="synonym">Mytilus polymorpha</name>
    <dbReference type="NCBI Taxonomy" id="45954"/>
    <lineage>
        <taxon>Eukaryota</taxon>
        <taxon>Metazoa</taxon>
        <taxon>Spiralia</taxon>
        <taxon>Lophotrochozoa</taxon>
        <taxon>Mollusca</taxon>
        <taxon>Bivalvia</taxon>
        <taxon>Autobranchia</taxon>
        <taxon>Heteroconchia</taxon>
        <taxon>Euheterodonta</taxon>
        <taxon>Imparidentia</taxon>
        <taxon>Neoheterodontei</taxon>
        <taxon>Myida</taxon>
        <taxon>Dreissenoidea</taxon>
        <taxon>Dreissenidae</taxon>
        <taxon>Dreissena</taxon>
    </lineage>
</organism>
<comment type="caution">
    <text evidence="1">The sequence shown here is derived from an EMBL/GenBank/DDBJ whole genome shotgun (WGS) entry which is preliminary data.</text>
</comment>
<evidence type="ECO:0000313" key="1">
    <source>
        <dbReference type="EMBL" id="KAH3790504.1"/>
    </source>
</evidence>
<gene>
    <name evidence="1" type="ORF">DPMN_168706</name>
</gene>
<dbReference type="AlphaFoldDB" id="A0A9D4IZL1"/>
<protein>
    <submittedName>
        <fullName evidence="1">Uncharacterized protein</fullName>
    </submittedName>
</protein>
<keyword evidence="2" id="KW-1185">Reference proteome</keyword>
<dbReference type="Proteomes" id="UP000828390">
    <property type="component" value="Unassembled WGS sequence"/>
</dbReference>
<name>A0A9D4IZL1_DREPO</name>